<dbReference type="RefSeq" id="WP_161767785.1">
    <property type="nucleotide sequence ID" value="NZ_JAAATW010000003.1"/>
</dbReference>
<name>A0ABW9Y836_9RHOB</name>
<dbReference type="Proteomes" id="UP001517376">
    <property type="component" value="Unassembled WGS sequence"/>
</dbReference>
<feature type="transmembrane region" description="Helical" evidence="1">
    <location>
        <begin position="302"/>
        <end position="320"/>
    </location>
</feature>
<feature type="transmembrane region" description="Helical" evidence="1">
    <location>
        <begin position="158"/>
        <end position="176"/>
    </location>
</feature>
<sequence length="525" mass="57053">MARIGVLGGIAAFALVFALLFRLHPYAMGAERITQFFITEDGYLMLTLARNLAIGLGLSVSEGTIASNGVQPLATLIYAVAFWLVDGDKLGGVSIVLGLMVVIWIMAALAVRRFAGAVLGPDDGEGSGLRAGILAWAVAALWSVGPLSVRHSMNALETGLYVLCVVLFVLVFGRIAGQARRLETGEMLTLGAMAGLAFWARNDAVFLIASLFFVRFVYGWTLAAVGFARAFWEGLVAGGVSLVIGLPWLLHNKIYFGSFVPISGTSQSHAAAIGGNLDILPAKLFETMFPMLPLPGFAETSLPVQIVLSLIVLVVWSTFLWRIWRAGHPLRLALLGYSLFGVLQCFYYGTFFGAPHFLSRYLFPLSPLLVTAAVAQLIWLAGRLRLMRLAEAGLAASILLGVALTLNLARPGQNVQGHFQVVNWVRENVPEEDWVSAVQTGTLGFWHDRTINLDGKVNPDALAALLTEGHFFNYVVQNEKIRWLADWYGMAAFGEEPRGGFRDVFEVVVADEAQNLAVLRRVTPE</sequence>
<organism evidence="2 3">
    <name type="scientific">Paragemmobacter ruber</name>
    <dbReference type="NCBI Taxonomy" id="1985673"/>
    <lineage>
        <taxon>Bacteria</taxon>
        <taxon>Pseudomonadati</taxon>
        <taxon>Pseudomonadota</taxon>
        <taxon>Alphaproteobacteria</taxon>
        <taxon>Rhodobacterales</taxon>
        <taxon>Paracoccaceae</taxon>
        <taxon>Paragemmobacter</taxon>
    </lineage>
</organism>
<evidence type="ECO:0000313" key="3">
    <source>
        <dbReference type="Proteomes" id="UP001517376"/>
    </source>
</evidence>
<comment type="caution">
    <text evidence="2">The sequence shown here is derived from an EMBL/GenBank/DDBJ whole genome shotgun (WGS) entry which is preliminary data.</text>
</comment>
<accession>A0ABW9Y836</accession>
<feature type="transmembrane region" description="Helical" evidence="1">
    <location>
        <begin position="230"/>
        <end position="250"/>
    </location>
</feature>
<evidence type="ECO:0008006" key="4">
    <source>
        <dbReference type="Google" id="ProtNLM"/>
    </source>
</evidence>
<feature type="transmembrane region" description="Helical" evidence="1">
    <location>
        <begin position="65"/>
        <end position="85"/>
    </location>
</feature>
<keyword evidence="3" id="KW-1185">Reference proteome</keyword>
<feature type="transmembrane region" description="Helical" evidence="1">
    <location>
        <begin position="196"/>
        <end position="218"/>
    </location>
</feature>
<feature type="transmembrane region" description="Helical" evidence="1">
    <location>
        <begin position="131"/>
        <end position="149"/>
    </location>
</feature>
<keyword evidence="1" id="KW-1133">Transmembrane helix</keyword>
<feature type="transmembrane region" description="Helical" evidence="1">
    <location>
        <begin position="332"/>
        <end position="349"/>
    </location>
</feature>
<keyword evidence="1" id="KW-0472">Membrane</keyword>
<evidence type="ECO:0000256" key="1">
    <source>
        <dbReference type="SAM" id="Phobius"/>
    </source>
</evidence>
<protein>
    <recommendedName>
        <fullName evidence="4">Glycosyltransferase RgtA/B/C/D-like domain-containing protein</fullName>
    </recommendedName>
</protein>
<feature type="transmembrane region" description="Helical" evidence="1">
    <location>
        <begin position="92"/>
        <end position="111"/>
    </location>
</feature>
<evidence type="ECO:0000313" key="2">
    <source>
        <dbReference type="EMBL" id="NBE08743.1"/>
    </source>
</evidence>
<proteinExistence type="predicted"/>
<dbReference type="EMBL" id="JAAATW010000003">
    <property type="protein sequence ID" value="NBE08743.1"/>
    <property type="molecule type" value="Genomic_DNA"/>
</dbReference>
<reference evidence="3" key="1">
    <citation type="submission" date="2020-01" db="EMBL/GenBank/DDBJ databases">
        <title>Sphingomonas sp. strain CSW-10.</title>
        <authorList>
            <person name="Chen W.-M."/>
        </authorList>
    </citation>
    <scope>NUCLEOTIDE SEQUENCE [LARGE SCALE GENOMIC DNA]</scope>
    <source>
        <strain evidence="3">CCP-1</strain>
    </source>
</reference>
<gene>
    <name evidence="2" type="ORF">GU920_14475</name>
</gene>
<feature type="transmembrane region" description="Helical" evidence="1">
    <location>
        <begin position="361"/>
        <end position="382"/>
    </location>
</feature>
<keyword evidence="1" id="KW-0812">Transmembrane</keyword>